<dbReference type="Gene3D" id="2.40.50.140">
    <property type="entry name" value="Nucleic acid-binding proteins"/>
    <property type="match status" value="1"/>
</dbReference>
<proteinExistence type="predicted"/>
<dbReference type="Proteomes" id="UP000287033">
    <property type="component" value="Unassembled WGS sequence"/>
</dbReference>
<evidence type="ECO:0000256" key="2">
    <source>
        <dbReference type="ARBA" id="ARBA00022806"/>
    </source>
</evidence>
<feature type="domain" description="MCM OB" evidence="3">
    <location>
        <begin position="50"/>
        <end position="97"/>
    </location>
</feature>
<dbReference type="OrthoDB" id="1882346at2759"/>
<name>A0A401TGN6_CHIPU</name>
<protein>
    <recommendedName>
        <fullName evidence="1">DNA helicase</fullName>
        <ecNumber evidence="1">3.6.4.12</ecNumber>
    </recommendedName>
</protein>
<keyword evidence="5" id="KW-1185">Reference proteome</keyword>
<gene>
    <name evidence="4" type="ORF">chiPu_0025600</name>
</gene>
<dbReference type="SUPFAM" id="SSF50249">
    <property type="entry name" value="Nucleic acid-binding proteins"/>
    <property type="match status" value="1"/>
</dbReference>
<dbReference type="AlphaFoldDB" id="A0A401TGN6"/>
<accession>A0A401TGN6</accession>
<organism evidence="4 5">
    <name type="scientific">Chiloscyllium punctatum</name>
    <name type="common">Brownbanded bambooshark</name>
    <name type="synonym">Hemiscyllium punctatum</name>
    <dbReference type="NCBI Taxonomy" id="137246"/>
    <lineage>
        <taxon>Eukaryota</taxon>
        <taxon>Metazoa</taxon>
        <taxon>Chordata</taxon>
        <taxon>Craniata</taxon>
        <taxon>Vertebrata</taxon>
        <taxon>Chondrichthyes</taxon>
        <taxon>Elasmobranchii</taxon>
        <taxon>Galeomorphii</taxon>
        <taxon>Galeoidea</taxon>
        <taxon>Orectolobiformes</taxon>
        <taxon>Hemiscylliidae</taxon>
        <taxon>Chiloscyllium</taxon>
    </lineage>
</organism>
<dbReference type="GO" id="GO:0000727">
    <property type="term" value="P:double-strand break repair via break-induced replication"/>
    <property type="evidence" value="ECO:0007669"/>
    <property type="project" value="TreeGrafter"/>
</dbReference>
<keyword evidence="2" id="KW-0547">Nucleotide-binding</keyword>
<dbReference type="Gene3D" id="2.20.28.10">
    <property type="match status" value="1"/>
</dbReference>
<dbReference type="GO" id="GO:0005634">
    <property type="term" value="C:nucleus"/>
    <property type="evidence" value="ECO:0007669"/>
    <property type="project" value="TreeGrafter"/>
</dbReference>
<dbReference type="GO" id="GO:0006271">
    <property type="term" value="P:DNA strand elongation involved in DNA replication"/>
    <property type="evidence" value="ECO:0007669"/>
    <property type="project" value="TreeGrafter"/>
</dbReference>
<dbReference type="InterPro" id="IPR033762">
    <property type="entry name" value="MCM_OB"/>
</dbReference>
<dbReference type="Pfam" id="PF17207">
    <property type="entry name" value="MCM_OB"/>
    <property type="match status" value="1"/>
</dbReference>
<dbReference type="EC" id="3.6.4.12" evidence="1"/>
<dbReference type="GO" id="GO:0005524">
    <property type="term" value="F:ATP binding"/>
    <property type="evidence" value="ECO:0007669"/>
    <property type="project" value="InterPro"/>
</dbReference>
<keyword evidence="2" id="KW-0378">Hydrolase</keyword>
<reference evidence="4 5" key="1">
    <citation type="journal article" date="2018" name="Nat. Ecol. Evol.">
        <title>Shark genomes provide insights into elasmobranch evolution and the origin of vertebrates.</title>
        <authorList>
            <person name="Hara Y"/>
            <person name="Yamaguchi K"/>
            <person name="Onimaru K"/>
            <person name="Kadota M"/>
            <person name="Koyanagi M"/>
            <person name="Keeley SD"/>
            <person name="Tatsumi K"/>
            <person name="Tanaka K"/>
            <person name="Motone F"/>
            <person name="Kageyama Y"/>
            <person name="Nozu R"/>
            <person name="Adachi N"/>
            <person name="Nishimura O"/>
            <person name="Nakagawa R"/>
            <person name="Tanegashima C"/>
            <person name="Kiyatake I"/>
            <person name="Matsumoto R"/>
            <person name="Murakumo K"/>
            <person name="Nishida K"/>
            <person name="Terakita A"/>
            <person name="Kuratani S"/>
            <person name="Sato K"/>
            <person name="Hyodo S Kuraku.S."/>
        </authorList>
    </citation>
    <scope>NUCLEOTIDE SEQUENCE [LARGE SCALE GENOMIC DNA]</scope>
</reference>
<evidence type="ECO:0000313" key="5">
    <source>
        <dbReference type="Proteomes" id="UP000287033"/>
    </source>
</evidence>
<feature type="non-terminal residue" evidence="4">
    <location>
        <position position="113"/>
    </location>
</feature>
<evidence type="ECO:0000256" key="1">
    <source>
        <dbReference type="ARBA" id="ARBA00012551"/>
    </source>
</evidence>
<comment type="caution">
    <text evidence="4">The sequence shown here is derived from an EMBL/GenBank/DDBJ whole genome shotgun (WGS) entry which is preliminary data.</text>
</comment>
<dbReference type="EMBL" id="BEZZ01061827">
    <property type="protein sequence ID" value="GCC41805.1"/>
    <property type="molecule type" value="Genomic_DNA"/>
</dbReference>
<keyword evidence="2" id="KW-0067">ATP-binding</keyword>
<feature type="non-terminal residue" evidence="4">
    <location>
        <position position="1"/>
    </location>
</feature>
<keyword evidence="2" id="KW-0347">Helicase</keyword>
<dbReference type="GO" id="GO:0017116">
    <property type="term" value="F:single-stranded DNA helicase activity"/>
    <property type="evidence" value="ECO:0007669"/>
    <property type="project" value="TreeGrafter"/>
</dbReference>
<dbReference type="InterPro" id="IPR031327">
    <property type="entry name" value="MCM"/>
</dbReference>
<dbReference type="PANTHER" id="PTHR11630">
    <property type="entry name" value="DNA REPLICATION LICENSING FACTOR MCM FAMILY MEMBER"/>
    <property type="match status" value="1"/>
</dbReference>
<evidence type="ECO:0000313" key="4">
    <source>
        <dbReference type="EMBL" id="GCC41805.1"/>
    </source>
</evidence>
<evidence type="ECO:0000259" key="3">
    <source>
        <dbReference type="Pfam" id="PF17207"/>
    </source>
</evidence>
<dbReference type="GO" id="GO:0042555">
    <property type="term" value="C:MCM complex"/>
    <property type="evidence" value="ECO:0007669"/>
    <property type="project" value="TreeGrafter"/>
</dbReference>
<dbReference type="GO" id="GO:1902975">
    <property type="term" value="P:mitotic DNA replication initiation"/>
    <property type="evidence" value="ECO:0007669"/>
    <property type="project" value="TreeGrafter"/>
</dbReference>
<dbReference type="InterPro" id="IPR012340">
    <property type="entry name" value="NA-bd_OB-fold"/>
</dbReference>
<dbReference type="STRING" id="137246.A0A401TGN6"/>
<dbReference type="PANTHER" id="PTHR11630:SF106">
    <property type="entry name" value="DNA REPLICATION LICENSING FACTOR MCM3"/>
    <property type="match status" value="1"/>
</dbReference>
<dbReference type="GO" id="GO:0003697">
    <property type="term" value="F:single-stranded DNA binding"/>
    <property type="evidence" value="ECO:0007669"/>
    <property type="project" value="TreeGrafter"/>
</dbReference>
<sequence length="113" mass="12649">LLSNSFEELLAFQRALKDFVASIDATYAKQFEDFYVGLEGSFGSNHVSPRTLTSRFLSNVVCVEGIVIKCSLVRPKVVRSVHYCPATKKTIERKYTDMTSLDAFPSSAIYPTK</sequence>